<sequence length="95" mass="10761">MNFKPRSGYCLIKRQEVEVKSGLIWIPEIAKRKSDKAVVLASSARKCKNPDVQLEPVVEKNDTILFHQNAGQEVVLEGQTYELIHEDSILAVLEQ</sequence>
<dbReference type="CDD" id="cd00320">
    <property type="entry name" value="cpn10"/>
    <property type="match status" value="1"/>
</dbReference>
<protein>
    <submittedName>
        <fullName evidence="2">Putative chaperonin</fullName>
    </submittedName>
</protein>
<keyword evidence="1" id="KW-0143">Chaperone</keyword>
<organism evidence="2">
    <name type="scientific">viral metagenome</name>
    <dbReference type="NCBI Taxonomy" id="1070528"/>
    <lineage>
        <taxon>unclassified sequences</taxon>
        <taxon>metagenomes</taxon>
        <taxon>organismal metagenomes</taxon>
    </lineage>
</organism>
<name>A0A6M3J0L4_9ZZZZ</name>
<gene>
    <name evidence="3" type="ORF">MM415A05670_0008</name>
    <name evidence="2" type="ORF">MM415B00626_0039</name>
</gene>
<accession>A0A6M3J0L4</accession>
<dbReference type="InterPro" id="IPR037124">
    <property type="entry name" value="Chaperonin_GroES_sf"/>
</dbReference>
<dbReference type="GO" id="GO:0005524">
    <property type="term" value="F:ATP binding"/>
    <property type="evidence" value="ECO:0007669"/>
    <property type="project" value="InterPro"/>
</dbReference>
<evidence type="ECO:0000313" key="3">
    <source>
        <dbReference type="EMBL" id="QJA68811.1"/>
    </source>
</evidence>
<dbReference type="EMBL" id="MT141498">
    <property type="protein sequence ID" value="QJA63506.1"/>
    <property type="molecule type" value="Genomic_DNA"/>
</dbReference>
<dbReference type="Pfam" id="PF00166">
    <property type="entry name" value="Cpn10"/>
    <property type="match status" value="1"/>
</dbReference>
<evidence type="ECO:0000313" key="2">
    <source>
        <dbReference type="EMBL" id="QJA63506.1"/>
    </source>
</evidence>
<dbReference type="PRINTS" id="PR00297">
    <property type="entry name" value="CHAPERONIN10"/>
</dbReference>
<dbReference type="InterPro" id="IPR011032">
    <property type="entry name" value="GroES-like_sf"/>
</dbReference>
<dbReference type="EMBL" id="MT141651">
    <property type="protein sequence ID" value="QJA68811.1"/>
    <property type="molecule type" value="Genomic_DNA"/>
</dbReference>
<dbReference type="SMART" id="SM00883">
    <property type="entry name" value="Cpn10"/>
    <property type="match status" value="1"/>
</dbReference>
<proteinExistence type="predicted"/>
<dbReference type="InterPro" id="IPR020818">
    <property type="entry name" value="Chaperonin_GroES"/>
</dbReference>
<evidence type="ECO:0000256" key="1">
    <source>
        <dbReference type="ARBA" id="ARBA00023186"/>
    </source>
</evidence>
<reference evidence="2" key="1">
    <citation type="submission" date="2020-03" db="EMBL/GenBank/DDBJ databases">
        <title>The deep terrestrial virosphere.</title>
        <authorList>
            <person name="Holmfeldt K."/>
            <person name="Nilsson E."/>
            <person name="Simone D."/>
            <person name="Lopez-Fernandez M."/>
            <person name="Wu X."/>
            <person name="de Brujin I."/>
            <person name="Lundin D."/>
            <person name="Andersson A."/>
            <person name="Bertilsson S."/>
            <person name="Dopson M."/>
        </authorList>
    </citation>
    <scope>NUCLEOTIDE SEQUENCE</scope>
    <source>
        <strain evidence="3">MM415A05670</strain>
        <strain evidence="2">MM415B00626</strain>
    </source>
</reference>
<dbReference type="GO" id="GO:0044183">
    <property type="term" value="F:protein folding chaperone"/>
    <property type="evidence" value="ECO:0007669"/>
    <property type="project" value="InterPro"/>
</dbReference>
<dbReference type="AlphaFoldDB" id="A0A6M3J0L4"/>
<dbReference type="SUPFAM" id="SSF50129">
    <property type="entry name" value="GroES-like"/>
    <property type="match status" value="1"/>
</dbReference>
<dbReference type="Gene3D" id="2.30.33.40">
    <property type="entry name" value="GroES chaperonin"/>
    <property type="match status" value="1"/>
</dbReference>